<dbReference type="FunFam" id="3.40.50.300:FF:000016">
    <property type="entry name" value="Oligopeptide ABC transporter ATP-binding component"/>
    <property type="match status" value="1"/>
</dbReference>
<sequence>MNLLKLENLSVKFKSKKSLKDLFKNIELDAVIDTSFTIKKNKTFGIVGESGSGKTTIAKTILGLHTSLIGKLNFNNQEIDLSKKYRDKNFRKDVSMIFQDSAGSLSPRIKVKHLIGEPFRINKINNLNLKNEVNQLIKSVGLSSDFLDRYPHELSGGQAKRICIARAIALKPKLLIADEPTAGLDVSVQGEILNLLKSIQNIHGMSILIISHNLNVIRHITDELTVMYFGKIMERGDSEKIFKSPKHPYTQALISLIKKPDIDRKNQKIELKGEVPSIFERKSGCVFSSRCQNPSQNCKTGKIENKLIKTDEDHWVDQCCINCN</sequence>
<dbReference type="GO" id="GO:0055085">
    <property type="term" value="P:transmembrane transport"/>
    <property type="evidence" value="ECO:0007669"/>
    <property type="project" value="UniProtKB-ARBA"/>
</dbReference>
<dbReference type="InterPro" id="IPR017871">
    <property type="entry name" value="ABC_transporter-like_CS"/>
</dbReference>
<evidence type="ECO:0000313" key="5">
    <source>
        <dbReference type="EMBL" id="SVB43019.1"/>
    </source>
</evidence>
<dbReference type="SMART" id="SM00382">
    <property type="entry name" value="AAA"/>
    <property type="match status" value="1"/>
</dbReference>
<dbReference type="NCBIfam" id="TIGR01727">
    <property type="entry name" value="oligo_HPY"/>
    <property type="match status" value="1"/>
</dbReference>
<dbReference type="PROSITE" id="PS50893">
    <property type="entry name" value="ABC_TRANSPORTER_2"/>
    <property type="match status" value="1"/>
</dbReference>
<evidence type="ECO:0000256" key="1">
    <source>
        <dbReference type="ARBA" id="ARBA00022448"/>
    </source>
</evidence>
<evidence type="ECO:0000256" key="2">
    <source>
        <dbReference type="ARBA" id="ARBA00022741"/>
    </source>
</evidence>
<dbReference type="SUPFAM" id="SSF52540">
    <property type="entry name" value="P-loop containing nucleoside triphosphate hydrolases"/>
    <property type="match status" value="1"/>
</dbReference>
<keyword evidence="1" id="KW-0813">Transport</keyword>
<dbReference type="InterPro" id="IPR003593">
    <property type="entry name" value="AAA+_ATPase"/>
</dbReference>
<protein>
    <recommendedName>
        <fullName evidence="4">ABC transporter domain-containing protein</fullName>
    </recommendedName>
</protein>
<dbReference type="InterPro" id="IPR050319">
    <property type="entry name" value="ABC_transp_ATP-bind"/>
</dbReference>
<organism evidence="5">
    <name type="scientific">marine metagenome</name>
    <dbReference type="NCBI Taxonomy" id="408172"/>
    <lineage>
        <taxon>unclassified sequences</taxon>
        <taxon>metagenomes</taxon>
        <taxon>ecological metagenomes</taxon>
    </lineage>
</organism>
<gene>
    <name evidence="5" type="ORF">METZ01_LOCUS195873</name>
</gene>
<dbReference type="EMBL" id="UINC01041568">
    <property type="protein sequence ID" value="SVB43019.1"/>
    <property type="molecule type" value="Genomic_DNA"/>
</dbReference>
<evidence type="ECO:0000259" key="4">
    <source>
        <dbReference type="PROSITE" id="PS50893"/>
    </source>
</evidence>
<feature type="domain" description="ABC transporter" evidence="4">
    <location>
        <begin position="4"/>
        <end position="254"/>
    </location>
</feature>
<dbReference type="InterPro" id="IPR003439">
    <property type="entry name" value="ABC_transporter-like_ATP-bd"/>
</dbReference>
<dbReference type="PROSITE" id="PS00211">
    <property type="entry name" value="ABC_TRANSPORTER_1"/>
    <property type="match status" value="1"/>
</dbReference>
<dbReference type="PANTHER" id="PTHR43776">
    <property type="entry name" value="TRANSPORT ATP-BINDING PROTEIN"/>
    <property type="match status" value="1"/>
</dbReference>
<keyword evidence="2" id="KW-0547">Nucleotide-binding</keyword>
<name>A0A382DXW8_9ZZZZ</name>
<dbReference type="GO" id="GO:0015833">
    <property type="term" value="P:peptide transport"/>
    <property type="evidence" value="ECO:0007669"/>
    <property type="project" value="InterPro"/>
</dbReference>
<dbReference type="InterPro" id="IPR027417">
    <property type="entry name" value="P-loop_NTPase"/>
</dbReference>
<dbReference type="AlphaFoldDB" id="A0A382DXW8"/>
<dbReference type="GO" id="GO:0016887">
    <property type="term" value="F:ATP hydrolysis activity"/>
    <property type="evidence" value="ECO:0007669"/>
    <property type="project" value="InterPro"/>
</dbReference>
<proteinExistence type="predicted"/>
<dbReference type="Gene3D" id="3.40.50.300">
    <property type="entry name" value="P-loop containing nucleotide triphosphate hydrolases"/>
    <property type="match status" value="1"/>
</dbReference>
<dbReference type="CDD" id="cd03257">
    <property type="entry name" value="ABC_NikE_OppD_transporters"/>
    <property type="match status" value="1"/>
</dbReference>
<dbReference type="GO" id="GO:0005524">
    <property type="term" value="F:ATP binding"/>
    <property type="evidence" value="ECO:0007669"/>
    <property type="project" value="UniProtKB-KW"/>
</dbReference>
<evidence type="ECO:0000256" key="3">
    <source>
        <dbReference type="ARBA" id="ARBA00022840"/>
    </source>
</evidence>
<dbReference type="InterPro" id="IPR013563">
    <property type="entry name" value="Oligopep_ABC_C"/>
</dbReference>
<reference evidence="5" key="1">
    <citation type="submission" date="2018-05" db="EMBL/GenBank/DDBJ databases">
        <authorList>
            <person name="Lanie J.A."/>
            <person name="Ng W.-L."/>
            <person name="Kazmierczak K.M."/>
            <person name="Andrzejewski T.M."/>
            <person name="Davidsen T.M."/>
            <person name="Wayne K.J."/>
            <person name="Tettelin H."/>
            <person name="Glass J.I."/>
            <person name="Rusch D."/>
            <person name="Podicherti R."/>
            <person name="Tsui H.-C.T."/>
            <person name="Winkler M.E."/>
        </authorList>
    </citation>
    <scope>NUCLEOTIDE SEQUENCE</scope>
</reference>
<keyword evidence="3" id="KW-0067">ATP-binding</keyword>
<dbReference type="Pfam" id="PF00005">
    <property type="entry name" value="ABC_tran"/>
    <property type="match status" value="1"/>
</dbReference>
<dbReference type="Pfam" id="PF08352">
    <property type="entry name" value="oligo_HPY"/>
    <property type="match status" value="1"/>
</dbReference>
<accession>A0A382DXW8</accession>